<evidence type="ECO:0000256" key="2">
    <source>
        <dbReference type="SAM" id="SignalP"/>
    </source>
</evidence>
<evidence type="ECO:0000313" key="3">
    <source>
        <dbReference type="EMBL" id="KAL0926059.1"/>
    </source>
</evidence>
<organism evidence="3 4">
    <name type="scientific">Dendrobium thyrsiflorum</name>
    <name type="common">Pinecone-like raceme dendrobium</name>
    <name type="synonym">Orchid</name>
    <dbReference type="NCBI Taxonomy" id="117978"/>
    <lineage>
        <taxon>Eukaryota</taxon>
        <taxon>Viridiplantae</taxon>
        <taxon>Streptophyta</taxon>
        <taxon>Embryophyta</taxon>
        <taxon>Tracheophyta</taxon>
        <taxon>Spermatophyta</taxon>
        <taxon>Magnoliopsida</taxon>
        <taxon>Liliopsida</taxon>
        <taxon>Asparagales</taxon>
        <taxon>Orchidaceae</taxon>
        <taxon>Epidendroideae</taxon>
        <taxon>Malaxideae</taxon>
        <taxon>Dendrobiinae</taxon>
        <taxon>Dendrobium</taxon>
    </lineage>
</organism>
<sequence length="139" mass="16033">MLRLLLMTMLPCSAPLLMDLTSWRCSYFEAPSLPHTEGRDDSMLEADESGLEEKSRTIEEDKASSLTTSAEMAMKMSFINWDPHLSLLHQTFISDSRRLISASAISSESAYTLIQFHQNYVDKWQVFLHNFMAAYRRLF</sequence>
<evidence type="ECO:0000313" key="4">
    <source>
        <dbReference type="Proteomes" id="UP001552299"/>
    </source>
</evidence>
<feature type="region of interest" description="Disordered" evidence="1">
    <location>
        <begin position="38"/>
        <end position="65"/>
    </location>
</feature>
<name>A0ABD0VLX7_DENTH</name>
<accession>A0ABD0VLX7</accession>
<dbReference type="AlphaFoldDB" id="A0ABD0VLX7"/>
<gene>
    <name evidence="3" type="ORF">M5K25_004441</name>
</gene>
<protein>
    <submittedName>
        <fullName evidence="3">Uncharacterized protein</fullName>
    </submittedName>
</protein>
<feature type="signal peptide" evidence="2">
    <location>
        <begin position="1"/>
        <end position="15"/>
    </location>
</feature>
<feature type="compositionally biased region" description="Basic and acidic residues" evidence="1">
    <location>
        <begin position="51"/>
        <end position="63"/>
    </location>
</feature>
<reference evidence="3 4" key="1">
    <citation type="journal article" date="2024" name="Plant Biotechnol. J.">
        <title>Dendrobium thyrsiflorum genome and its molecular insights into genes involved in important horticultural traits.</title>
        <authorList>
            <person name="Chen B."/>
            <person name="Wang J.Y."/>
            <person name="Zheng P.J."/>
            <person name="Li K.L."/>
            <person name="Liang Y.M."/>
            <person name="Chen X.F."/>
            <person name="Zhang C."/>
            <person name="Zhao X."/>
            <person name="He X."/>
            <person name="Zhang G.Q."/>
            <person name="Liu Z.J."/>
            <person name="Xu Q."/>
        </authorList>
    </citation>
    <scope>NUCLEOTIDE SEQUENCE [LARGE SCALE GENOMIC DNA]</scope>
    <source>
        <strain evidence="3">GZMU011</strain>
    </source>
</reference>
<proteinExistence type="predicted"/>
<evidence type="ECO:0000256" key="1">
    <source>
        <dbReference type="SAM" id="MobiDB-lite"/>
    </source>
</evidence>
<keyword evidence="2" id="KW-0732">Signal</keyword>
<keyword evidence="4" id="KW-1185">Reference proteome</keyword>
<dbReference type="EMBL" id="JANQDX010000004">
    <property type="protein sequence ID" value="KAL0926059.1"/>
    <property type="molecule type" value="Genomic_DNA"/>
</dbReference>
<comment type="caution">
    <text evidence="3">The sequence shown here is derived from an EMBL/GenBank/DDBJ whole genome shotgun (WGS) entry which is preliminary data.</text>
</comment>
<feature type="chain" id="PRO_5044829773" evidence="2">
    <location>
        <begin position="16"/>
        <end position="139"/>
    </location>
</feature>
<dbReference type="Proteomes" id="UP001552299">
    <property type="component" value="Unassembled WGS sequence"/>
</dbReference>